<dbReference type="InterPro" id="IPR029063">
    <property type="entry name" value="SAM-dependent_MTases_sf"/>
</dbReference>
<dbReference type="AlphaFoldDB" id="A0A917ERS2"/>
<comment type="similarity">
    <text evidence="2">Belongs to the glycosyltransferase 2 family.</text>
</comment>
<keyword evidence="7" id="KW-1185">Reference proteome</keyword>
<proteinExistence type="inferred from homology"/>
<evidence type="ECO:0000256" key="1">
    <source>
        <dbReference type="ARBA" id="ARBA00004776"/>
    </source>
</evidence>
<dbReference type="Pfam" id="PF13489">
    <property type="entry name" value="Methyltransf_23"/>
    <property type="match status" value="1"/>
</dbReference>
<keyword evidence="3" id="KW-0328">Glycosyltransferase</keyword>
<protein>
    <recommendedName>
        <fullName evidence="5">Glycosyltransferase 2-like domain-containing protein</fullName>
    </recommendedName>
</protein>
<comment type="caution">
    <text evidence="6">The sequence shown here is derived from an EMBL/GenBank/DDBJ whole genome shotgun (WGS) entry which is preliminary data.</text>
</comment>
<evidence type="ECO:0000313" key="6">
    <source>
        <dbReference type="EMBL" id="GGE72034.1"/>
    </source>
</evidence>
<reference evidence="6" key="2">
    <citation type="submission" date="2020-09" db="EMBL/GenBank/DDBJ databases">
        <authorList>
            <person name="Sun Q."/>
            <person name="Zhou Y."/>
        </authorList>
    </citation>
    <scope>NUCLEOTIDE SEQUENCE</scope>
    <source>
        <strain evidence="6">CGMCC 1.12698</strain>
    </source>
</reference>
<dbReference type="Gene3D" id="3.90.550.10">
    <property type="entry name" value="Spore Coat Polysaccharide Biosynthesis Protein SpsA, Chain A"/>
    <property type="match status" value="1"/>
</dbReference>
<feature type="domain" description="Glycosyltransferase 2-like" evidence="5">
    <location>
        <begin position="4"/>
        <end position="115"/>
    </location>
</feature>
<keyword evidence="4" id="KW-0808">Transferase</keyword>
<reference evidence="6" key="1">
    <citation type="journal article" date="2014" name="Int. J. Syst. Evol. Microbiol.">
        <title>Complete genome sequence of Corynebacterium casei LMG S-19264T (=DSM 44701T), isolated from a smear-ripened cheese.</title>
        <authorList>
            <consortium name="US DOE Joint Genome Institute (JGI-PGF)"/>
            <person name="Walter F."/>
            <person name="Albersmeier A."/>
            <person name="Kalinowski J."/>
            <person name="Ruckert C."/>
        </authorList>
    </citation>
    <scope>NUCLEOTIDE SEQUENCE</scope>
    <source>
        <strain evidence="6">CGMCC 1.12698</strain>
    </source>
</reference>
<gene>
    <name evidence="6" type="ORF">GCM10007140_22470</name>
</gene>
<accession>A0A917ERS2</accession>
<dbReference type="PANTHER" id="PTHR43179:SF12">
    <property type="entry name" value="GALACTOFURANOSYLTRANSFERASE GLFT2"/>
    <property type="match status" value="1"/>
</dbReference>
<dbReference type="SUPFAM" id="SSF53448">
    <property type="entry name" value="Nucleotide-diphospho-sugar transferases"/>
    <property type="match status" value="1"/>
</dbReference>
<dbReference type="Gene3D" id="3.40.50.150">
    <property type="entry name" value="Vaccinia Virus protein VP39"/>
    <property type="match status" value="1"/>
</dbReference>
<dbReference type="Pfam" id="PF00535">
    <property type="entry name" value="Glycos_transf_2"/>
    <property type="match status" value="1"/>
</dbReference>
<evidence type="ECO:0000256" key="4">
    <source>
        <dbReference type="ARBA" id="ARBA00022679"/>
    </source>
</evidence>
<dbReference type="EMBL" id="BMFK01000001">
    <property type="protein sequence ID" value="GGE72034.1"/>
    <property type="molecule type" value="Genomic_DNA"/>
</dbReference>
<evidence type="ECO:0000259" key="5">
    <source>
        <dbReference type="Pfam" id="PF00535"/>
    </source>
</evidence>
<sequence length="462" mass="51965">MKTSIVILTYNQWDLTKKCFDSILKYTNMDEVEMIIIDNGSTDGTRDHLSDFPSFKVVLNEENKGFAGGCNQGLEIATGDNVLFLNNDTIVTENWLDSMISLLYSKEAVGMVGPVSNYVSGGQCIPFDYTDISGIDAFATCYCAENKGKSKRVLRLVGFCLLAKKSVLDKVGGFDERYGYGSFEDDDLCVRTVSAGYQLRIALDSFVHHHGHATFTGNQINMNHLYFENRARYKEKWGMDLTYYTYPRPEIVAIVPDDAKRILDVGCGAGATGLEIMNRNIGSEVYGIEINDFVANLAKNHYKSVESTDVETLDLPFPTEYFDVILCNDVLEHLRDPWNVVRKLATHLKPSGYIIGSIPNITHTEAILPLMLGSFPYVDAGILDRTHLRFFTPQTVHTLFPADIFESFSPTYVTIPPDATTNIFFTAVSQLAKQFGYQMDQFAEYSSIYQMIVKVKKREVEE</sequence>
<dbReference type="Proteomes" id="UP000605259">
    <property type="component" value="Unassembled WGS sequence"/>
</dbReference>
<dbReference type="PANTHER" id="PTHR43179">
    <property type="entry name" value="RHAMNOSYLTRANSFERASE WBBL"/>
    <property type="match status" value="1"/>
</dbReference>
<evidence type="ECO:0000256" key="2">
    <source>
        <dbReference type="ARBA" id="ARBA00006739"/>
    </source>
</evidence>
<dbReference type="GO" id="GO:0016757">
    <property type="term" value="F:glycosyltransferase activity"/>
    <property type="evidence" value="ECO:0007669"/>
    <property type="project" value="UniProtKB-KW"/>
</dbReference>
<organism evidence="6 7">
    <name type="scientific">Priestia taiwanensis</name>
    <dbReference type="NCBI Taxonomy" id="1347902"/>
    <lineage>
        <taxon>Bacteria</taxon>
        <taxon>Bacillati</taxon>
        <taxon>Bacillota</taxon>
        <taxon>Bacilli</taxon>
        <taxon>Bacillales</taxon>
        <taxon>Bacillaceae</taxon>
        <taxon>Priestia</taxon>
    </lineage>
</organism>
<dbReference type="SUPFAM" id="SSF53335">
    <property type="entry name" value="S-adenosyl-L-methionine-dependent methyltransferases"/>
    <property type="match status" value="1"/>
</dbReference>
<comment type="pathway">
    <text evidence="1">Cell wall biogenesis; cell wall polysaccharide biosynthesis.</text>
</comment>
<evidence type="ECO:0000313" key="7">
    <source>
        <dbReference type="Proteomes" id="UP000605259"/>
    </source>
</evidence>
<dbReference type="CDD" id="cd02440">
    <property type="entry name" value="AdoMet_MTases"/>
    <property type="match status" value="1"/>
</dbReference>
<name>A0A917ERS2_9BACI</name>
<dbReference type="InterPro" id="IPR029044">
    <property type="entry name" value="Nucleotide-diphossugar_trans"/>
</dbReference>
<evidence type="ECO:0000256" key="3">
    <source>
        <dbReference type="ARBA" id="ARBA00022676"/>
    </source>
</evidence>
<dbReference type="RefSeq" id="WP_188388438.1">
    <property type="nucleotide sequence ID" value="NZ_BMFK01000001.1"/>
</dbReference>
<dbReference type="InterPro" id="IPR001173">
    <property type="entry name" value="Glyco_trans_2-like"/>
</dbReference>
<dbReference type="CDD" id="cd04186">
    <property type="entry name" value="GT_2_like_c"/>
    <property type="match status" value="1"/>
</dbReference>